<dbReference type="PANTHER" id="PTHR43406:SF1">
    <property type="entry name" value="TRYPTOPHAN SYNTHASE ALPHA CHAIN, CHLOROPLASTIC"/>
    <property type="match status" value="1"/>
</dbReference>
<keyword evidence="5 9" id="KW-0822">Tryptophan biosynthesis</keyword>
<sequence>MSRLSDTLAACRAQGTPAMGLFTTNGFPHPDATVPVLHAIDDGGADFIELGMPFSDPLAEGLPIQRSSARALSHGVKMDDAFDTAASFRKGSDTPVLLMGYINPVLQYGIERFCTKAANAGVDGLILPDVPPEEATLLTEHAQAAGLDLVFLIAPNSSDARIQRVDELATGFVYAVSVTGLTGSRLDGRGAVQSYLKRARGLVTQNPLLVGFGIATHEDAQELSQHTDGFIVGSALIKEIEACWDDDTLSDADRYARIRQFAHALKHGDAVAAGSNPAE</sequence>
<evidence type="ECO:0000256" key="9">
    <source>
        <dbReference type="HAMAP-Rule" id="MF_00131"/>
    </source>
</evidence>
<protein>
    <recommendedName>
        <fullName evidence="9">Tryptophan synthase alpha chain</fullName>
        <ecNumber evidence="9">4.2.1.20</ecNumber>
    </recommendedName>
</protein>
<evidence type="ECO:0000256" key="10">
    <source>
        <dbReference type="RuleBase" id="RU003662"/>
    </source>
</evidence>
<dbReference type="UniPathway" id="UPA00035">
    <property type="reaction ID" value="UER00044"/>
</dbReference>
<dbReference type="InterPro" id="IPR011060">
    <property type="entry name" value="RibuloseP-bd_barrel"/>
</dbReference>
<evidence type="ECO:0000256" key="4">
    <source>
        <dbReference type="ARBA" id="ARBA00022605"/>
    </source>
</evidence>
<dbReference type="SUPFAM" id="SSF51366">
    <property type="entry name" value="Ribulose-phoshate binding barrel"/>
    <property type="match status" value="1"/>
</dbReference>
<evidence type="ECO:0000256" key="1">
    <source>
        <dbReference type="ARBA" id="ARBA00003365"/>
    </source>
</evidence>
<evidence type="ECO:0000256" key="5">
    <source>
        <dbReference type="ARBA" id="ARBA00022822"/>
    </source>
</evidence>
<comment type="catalytic activity">
    <reaction evidence="8 9">
        <text>(1S,2R)-1-C-(indol-3-yl)glycerol 3-phosphate + L-serine = D-glyceraldehyde 3-phosphate + L-tryptophan + H2O</text>
        <dbReference type="Rhea" id="RHEA:10532"/>
        <dbReference type="ChEBI" id="CHEBI:15377"/>
        <dbReference type="ChEBI" id="CHEBI:33384"/>
        <dbReference type="ChEBI" id="CHEBI:57912"/>
        <dbReference type="ChEBI" id="CHEBI:58866"/>
        <dbReference type="ChEBI" id="CHEBI:59776"/>
        <dbReference type="EC" id="4.2.1.20"/>
    </reaction>
</comment>
<dbReference type="EC" id="4.2.1.20" evidence="9"/>
<comment type="caution">
    <text evidence="11">The sequence shown here is derived from an EMBL/GenBank/DDBJ whole genome shotgun (WGS) entry which is preliminary data.</text>
</comment>
<organism evidence="11 12">
    <name type="scientific">Longimonas halophila</name>
    <dbReference type="NCBI Taxonomy" id="1469170"/>
    <lineage>
        <taxon>Bacteria</taxon>
        <taxon>Pseudomonadati</taxon>
        <taxon>Rhodothermota</taxon>
        <taxon>Rhodothermia</taxon>
        <taxon>Rhodothermales</taxon>
        <taxon>Salisaetaceae</taxon>
        <taxon>Longimonas</taxon>
    </lineage>
</organism>
<dbReference type="InterPro" id="IPR002028">
    <property type="entry name" value="Trp_synthase_suA"/>
</dbReference>
<comment type="pathway">
    <text evidence="2 9">Amino-acid biosynthesis; L-tryptophan biosynthesis; L-tryptophan from chorismate: step 5/5.</text>
</comment>
<evidence type="ECO:0000256" key="8">
    <source>
        <dbReference type="ARBA" id="ARBA00049047"/>
    </source>
</evidence>
<dbReference type="GO" id="GO:0004834">
    <property type="term" value="F:tryptophan synthase activity"/>
    <property type="evidence" value="ECO:0007669"/>
    <property type="project" value="UniProtKB-UniRule"/>
</dbReference>
<evidence type="ECO:0000256" key="7">
    <source>
        <dbReference type="ARBA" id="ARBA00023239"/>
    </source>
</evidence>
<comment type="similarity">
    <text evidence="9 10">Belongs to the TrpA family.</text>
</comment>
<proteinExistence type="inferred from homology"/>
<dbReference type="RefSeq" id="WP_098061749.1">
    <property type="nucleotide sequence ID" value="NZ_PDEP01000004.1"/>
</dbReference>
<dbReference type="HAMAP" id="MF_00131">
    <property type="entry name" value="Trp_synth_alpha"/>
    <property type="match status" value="1"/>
</dbReference>
<dbReference type="Pfam" id="PF00290">
    <property type="entry name" value="Trp_syntA"/>
    <property type="match status" value="1"/>
</dbReference>
<gene>
    <name evidence="9" type="primary">trpA</name>
    <name evidence="11" type="ORF">CRI93_06165</name>
</gene>
<reference evidence="11 12" key="1">
    <citation type="submission" date="2017-10" db="EMBL/GenBank/DDBJ databases">
        <title>Draft genome of Longimonas halophila.</title>
        <authorList>
            <person name="Goh K.M."/>
            <person name="Shamsir M.S."/>
            <person name="Lim S.W."/>
        </authorList>
    </citation>
    <scope>NUCLEOTIDE SEQUENCE [LARGE SCALE GENOMIC DNA]</scope>
    <source>
        <strain evidence="11 12">KCTC 42399</strain>
    </source>
</reference>
<evidence type="ECO:0000256" key="6">
    <source>
        <dbReference type="ARBA" id="ARBA00023141"/>
    </source>
</evidence>
<feature type="active site" description="Proton acceptor" evidence="9">
    <location>
        <position position="49"/>
    </location>
</feature>
<dbReference type="PROSITE" id="PS00167">
    <property type="entry name" value="TRP_SYNTHASE_ALPHA"/>
    <property type="match status" value="1"/>
</dbReference>
<dbReference type="PANTHER" id="PTHR43406">
    <property type="entry name" value="TRYPTOPHAN SYNTHASE, ALPHA CHAIN"/>
    <property type="match status" value="1"/>
</dbReference>
<evidence type="ECO:0000313" key="12">
    <source>
        <dbReference type="Proteomes" id="UP000221024"/>
    </source>
</evidence>
<dbReference type="Proteomes" id="UP000221024">
    <property type="component" value="Unassembled WGS sequence"/>
</dbReference>
<evidence type="ECO:0000313" key="11">
    <source>
        <dbReference type="EMBL" id="PEN08024.1"/>
    </source>
</evidence>
<name>A0A2H3NN36_9BACT</name>
<keyword evidence="12" id="KW-1185">Reference proteome</keyword>
<keyword evidence="7 9" id="KW-0456">Lyase</keyword>
<dbReference type="AlphaFoldDB" id="A0A2H3NN36"/>
<dbReference type="OrthoDB" id="9804578at2"/>
<comment type="subunit">
    <text evidence="3 9">Tetramer of two alpha and two beta chains.</text>
</comment>
<dbReference type="NCBIfam" id="TIGR00262">
    <property type="entry name" value="trpA"/>
    <property type="match status" value="1"/>
</dbReference>
<dbReference type="GO" id="GO:0005829">
    <property type="term" value="C:cytosol"/>
    <property type="evidence" value="ECO:0007669"/>
    <property type="project" value="TreeGrafter"/>
</dbReference>
<evidence type="ECO:0000256" key="3">
    <source>
        <dbReference type="ARBA" id="ARBA00011270"/>
    </source>
</evidence>
<feature type="active site" description="Proton acceptor" evidence="9">
    <location>
        <position position="60"/>
    </location>
</feature>
<dbReference type="EMBL" id="PDEP01000004">
    <property type="protein sequence ID" value="PEN08024.1"/>
    <property type="molecule type" value="Genomic_DNA"/>
</dbReference>
<accession>A0A2H3NN36</accession>
<dbReference type="InterPro" id="IPR018204">
    <property type="entry name" value="Trp_synthase_alpha_AS"/>
</dbReference>
<dbReference type="FunFam" id="3.20.20.70:FF:000037">
    <property type="entry name" value="Tryptophan synthase alpha chain"/>
    <property type="match status" value="1"/>
</dbReference>
<dbReference type="CDD" id="cd04724">
    <property type="entry name" value="Tryptophan_synthase_alpha"/>
    <property type="match status" value="1"/>
</dbReference>
<evidence type="ECO:0000256" key="2">
    <source>
        <dbReference type="ARBA" id="ARBA00004733"/>
    </source>
</evidence>
<dbReference type="InterPro" id="IPR013785">
    <property type="entry name" value="Aldolase_TIM"/>
</dbReference>
<keyword evidence="4 9" id="KW-0028">Amino-acid biosynthesis</keyword>
<keyword evidence="6 9" id="KW-0057">Aromatic amino acid biosynthesis</keyword>
<dbReference type="Gene3D" id="3.20.20.70">
    <property type="entry name" value="Aldolase class I"/>
    <property type="match status" value="1"/>
</dbReference>
<comment type="function">
    <text evidence="1 9">The alpha subunit is responsible for the aldol cleavage of indoleglycerol phosphate to indole and glyceraldehyde 3-phosphate.</text>
</comment>